<evidence type="ECO:0000256" key="7">
    <source>
        <dbReference type="ARBA" id="ARBA00022989"/>
    </source>
</evidence>
<dbReference type="GO" id="GO:0017046">
    <property type="term" value="F:peptide hormone binding"/>
    <property type="evidence" value="ECO:0007669"/>
    <property type="project" value="TreeGrafter"/>
</dbReference>
<keyword evidence="5" id="KW-0732">Signal</keyword>
<name>A0A913Z4U5_PATMI</name>
<sequence>MGATEYQMPAITAKVLVLFLTYVVTRSRVVAVQNEAAPRPSTKRDVTITMAVLLPEWPLMYTDRRYPYFKQMMSPALDIALEKYDRIVPGVSNVSIFHANTDCDVALTMISTVDIRLEFQADVYIGPVCEYATSPTGQFLAHWGTPLLTVGAQALGYDNKYQYKTLTRLQGPFSKMARYIRDYFIYQNWNSTAFLYEDSDTNYRDCHFGAGAAYFALRESGFQTPEAVSFKEEELEDRQNIFRWLQDYIRPLARIVVMCASGDSIRKIMLAAHELGMTNGEYAFFNIFLFDSKYFGDVSWERGDKNDAAAKEAYRSLMTFTLRKPETPQFKAFATQVKERALKQYNFSFDALGEEVNTFVGAFHDAVILYALALNETLEAGENPRDGQALTHRMWNRTFEGIMGNVTIDANGDREADYSLLEMTDIENGVFTVAGYYDGVAKKYTPVPGVVIDWPGPTPPKDVPDCGFKGEFCIEEEDNNPTVMIMMITMAVVVVLAVIIIIYVVRKYRLEMELANMVWKIKWEDITFNNKMDKQRKLTGSRLSLGSGESGQSVWGGNQQIFTVTGYYKGNIIAIKKVNRIRVELTRNVLIDFKHMRDISHDHVTKFIGACIDPPNISVMTEYCPKGSLQDILENDSIELDDMFKYSLLYDIVKGMYYLHNSVIQTHGNLKSSNCVVDNRFVVKITDFGLHSFREPDHPFEPDEDDSFQYYQNLVKSNCLSDSAHLDPQSRTPFCNMMDNMIMSDKNLGNCTIPPI</sequence>
<dbReference type="RefSeq" id="XP_038046747.1">
    <property type="nucleotide sequence ID" value="XM_038190819.1"/>
</dbReference>
<dbReference type="Pfam" id="PF07714">
    <property type="entry name" value="PK_Tyr_Ser-Thr"/>
    <property type="match status" value="1"/>
</dbReference>
<dbReference type="InterPro" id="IPR000719">
    <property type="entry name" value="Prot_kinase_dom"/>
</dbReference>
<proteinExistence type="predicted"/>
<dbReference type="InterPro" id="IPR050401">
    <property type="entry name" value="Cyclic_nucleotide_synthase"/>
</dbReference>
<evidence type="ECO:0000313" key="16">
    <source>
        <dbReference type="EnsemblMetazoa" id="XP_038046747.1"/>
    </source>
</evidence>
<keyword evidence="11" id="KW-0325">Glycoprotein</keyword>
<dbReference type="OrthoDB" id="302535at2759"/>
<keyword evidence="7 14" id="KW-1133">Transmembrane helix</keyword>
<keyword evidence="17" id="KW-1185">Reference proteome</keyword>
<dbReference type="Gene3D" id="3.40.50.2300">
    <property type="match status" value="2"/>
</dbReference>
<dbReference type="GO" id="GO:0005524">
    <property type="term" value="F:ATP binding"/>
    <property type="evidence" value="ECO:0007669"/>
    <property type="project" value="InterPro"/>
</dbReference>
<dbReference type="InterPro" id="IPR011009">
    <property type="entry name" value="Kinase-like_dom_sf"/>
</dbReference>
<dbReference type="GO" id="GO:0005886">
    <property type="term" value="C:plasma membrane"/>
    <property type="evidence" value="ECO:0007669"/>
    <property type="project" value="TreeGrafter"/>
</dbReference>
<dbReference type="InterPro" id="IPR001245">
    <property type="entry name" value="Ser-Thr/Tyr_kinase_cat_dom"/>
</dbReference>
<keyword evidence="13" id="KW-0141">cGMP biosynthesis</keyword>
<dbReference type="OMA" id="AGKRIHW"/>
<feature type="transmembrane region" description="Helical" evidence="14">
    <location>
        <begin position="483"/>
        <end position="505"/>
    </location>
</feature>
<dbReference type="Gene3D" id="1.10.510.10">
    <property type="entry name" value="Transferase(Phosphotransferase) domain 1"/>
    <property type="match status" value="1"/>
</dbReference>
<evidence type="ECO:0000256" key="4">
    <source>
        <dbReference type="ARBA" id="ARBA00022692"/>
    </source>
</evidence>
<evidence type="ECO:0000256" key="2">
    <source>
        <dbReference type="ARBA" id="ARBA00004479"/>
    </source>
</evidence>
<dbReference type="EC" id="4.6.1.2" evidence="3"/>
<dbReference type="Proteomes" id="UP000887568">
    <property type="component" value="Unplaced"/>
</dbReference>
<evidence type="ECO:0000256" key="3">
    <source>
        <dbReference type="ARBA" id="ARBA00012202"/>
    </source>
</evidence>
<evidence type="ECO:0000256" key="12">
    <source>
        <dbReference type="ARBA" id="ARBA00023239"/>
    </source>
</evidence>
<evidence type="ECO:0000256" key="5">
    <source>
        <dbReference type="ARBA" id="ARBA00022729"/>
    </source>
</evidence>
<evidence type="ECO:0000256" key="10">
    <source>
        <dbReference type="ARBA" id="ARBA00023170"/>
    </source>
</evidence>
<dbReference type="GO" id="GO:0004383">
    <property type="term" value="F:guanylate cyclase activity"/>
    <property type="evidence" value="ECO:0007669"/>
    <property type="project" value="UniProtKB-EC"/>
</dbReference>
<evidence type="ECO:0000259" key="15">
    <source>
        <dbReference type="PROSITE" id="PS50011"/>
    </source>
</evidence>
<dbReference type="PANTHER" id="PTHR11920">
    <property type="entry name" value="GUANYLYL CYCLASE"/>
    <property type="match status" value="1"/>
</dbReference>
<keyword evidence="10" id="KW-0675">Receptor</keyword>
<dbReference type="GO" id="GO:0005525">
    <property type="term" value="F:GTP binding"/>
    <property type="evidence" value="ECO:0007669"/>
    <property type="project" value="UniProtKB-KW"/>
</dbReference>
<reference evidence="16" key="1">
    <citation type="submission" date="2022-11" db="UniProtKB">
        <authorList>
            <consortium name="EnsemblMetazoa"/>
        </authorList>
    </citation>
    <scope>IDENTIFICATION</scope>
</reference>
<keyword evidence="12" id="KW-0456">Lyase</keyword>
<dbReference type="PRINTS" id="PR00255">
    <property type="entry name" value="NATPEPTIDER"/>
</dbReference>
<evidence type="ECO:0000256" key="9">
    <source>
        <dbReference type="ARBA" id="ARBA00023136"/>
    </source>
</evidence>
<accession>A0A913Z4U5</accession>
<organism evidence="16 17">
    <name type="scientific">Patiria miniata</name>
    <name type="common">Bat star</name>
    <name type="synonym">Asterina miniata</name>
    <dbReference type="NCBI Taxonomy" id="46514"/>
    <lineage>
        <taxon>Eukaryota</taxon>
        <taxon>Metazoa</taxon>
        <taxon>Echinodermata</taxon>
        <taxon>Eleutherozoa</taxon>
        <taxon>Asterozoa</taxon>
        <taxon>Asteroidea</taxon>
        <taxon>Valvatacea</taxon>
        <taxon>Valvatida</taxon>
        <taxon>Asterinidae</taxon>
        <taxon>Patiria</taxon>
    </lineage>
</organism>
<evidence type="ECO:0000256" key="13">
    <source>
        <dbReference type="ARBA" id="ARBA00023293"/>
    </source>
</evidence>
<keyword evidence="8" id="KW-0342">GTP-binding</keyword>
<comment type="subcellular location">
    <subcellularLocation>
        <location evidence="2">Membrane</location>
        <topology evidence="2">Single-pass type I membrane protein</topology>
    </subcellularLocation>
</comment>
<dbReference type="InterPro" id="IPR028082">
    <property type="entry name" value="Peripla_BP_I"/>
</dbReference>
<dbReference type="GO" id="GO:0007168">
    <property type="term" value="P:receptor guanylyl cyclase signaling pathway"/>
    <property type="evidence" value="ECO:0007669"/>
    <property type="project" value="TreeGrafter"/>
</dbReference>
<evidence type="ECO:0000313" key="17">
    <source>
        <dbReference type="Proteomes" id="UP000887568"/>
    </source>
</evidence>
<dbReference type="FunFam" id="3.30.200.20:FF:001106">
    <property type="entry name" value="Guanylate cyclase"/>
    <property type="match status" value="1"/>
</dbReference>
<keyword evidence="9 14" id="KW-0472">Membrane</keyword>
<keyword evidence="4 14" id="KW-0812">Transmembrane</keyword>
<dbReference type="AlphaFoldDB" id="A0A913Z4U5"/>
<dbReference type="GO" id="GO:0004016">
    <property type="term" value="F:adenylate cyclase activity"/>
    <property type="evidence" value="ECO:0007669"/>
    <property type="project" value="TreeGrafter"/>
</dbReference>
<feature type="domain" description="Protein kinase" evidence="15">
    <location>
        <begin position="539"/>
        <end position="756"/>
    </location>
</feature>
<comment type="catalytic activity">
    <reaction evidence="1">
        <text>GTP = 3',5'-cyclic GMP + diphosphate</text>
        <dbReference type="Rhea" id="RHEA:13665"/>
        <dbReference type="ChEBI" id="CHEBI:33019"/>
        <dbReference type="ChEBI" id="CHEBI:37565"/>
        <dbReference type="ChEBI" id="CHEBI:57746"/>
        <dbReference type="EC" id="4.6.1.2"/>
    </reaction>
</comment>
<dbReference type="GO" id="GO:0004672">
    <property type="term" value="F:protein kinase activity"/>
    <property type="evidence" value="ECO:0007669"/>
    <property type="project" value="InterPro"/>
</dbReference>
<dbReference type="SUPFAM" id="SSF53822">
    <property type="entry name" value="Periplasmic binding protein-like I"/>
    <property type="match status" value="1"/>
</dbReference>
<dbReference type="GO" id="GO:0016941">
    <property type="term" value="F:natriuretic peptide receptor activity"/>
    <property type="evidence" value="ECO:0007669"/>
    <property type="project" value="TreeGrafter"/>
</dbReference>
<dbReference type="SUPFAM" id="SSF56112">
    <property type="entry name" value="Protein kinase-like (PK-like)"/>
    <property type="match status" value="1"/>
</dbReference>
<dbReference type="GeneID" id="119720951"/>
<evidence type="ECO:0000256" key="14">
    <source>
        <dbReference type="SAM" id="Phobius"/>
    </source>
</evidence>
<evidence type="ECO:0000256" key="8">
    <source>
        <dbReference type="ARBA" id="ARBA00023134"/>
    </source>
</evidence>
<evidence type="ECO:0000256" key="6">
    <source>
        <dbReference type="ARBA" id="ARBA00022741"/>
    </source>
</evidence>
<dbReference type="EnsemblMetazoa" id="XM_038190819.1">
    <property type="protein sequence ID" value="XP_038046747.1"/>
    <property type="gene ID" value="LOC119720951"/>
</dbReference>
<evidence type="ECO:0000256" key="1">
    <source>
        <dbReference type="ARBA" id="ARBA00001436"/>
    </source>
</evidence>
<dbReference type="PROSITE" id="PS50011">
    <property type="entry name" value="PROTEIN_KINASE_DOM"/>
    <property type="match status" value="1"/>
</dbReference>
<dbReference type="PANTHER" id="PTHR11920:SF494">
    <property type="entry name" value="ATRIAL NATRIURETIC PEPTIDE RECEPTOR 2"/>
    <property type="match status" value="1"/>
</dbReference>
<dbReference type="Pfam" id="PF01094">
    <property type="entry name" value="ANF_receptor"/>
    <property type="match status" value="1"/>
</dbReference>
<dbReference type="InterPro" id="IPR001170">
    <property type="entry name" value="ANPR/GUC"/>
</dbReference>
<evidence type="ECO:0000256" key="11">
    <source>
        <dbReference type="ARBA" id="ARBA00023180"/>
    </source>
</evidence>
<keyword evidence="6" id="KW-0547">Nucleotide-binding</keyword>
<protein>
    <recommendedName>
        <fullName evidence="3">guanylate cyclase</fullName>
        <ecNumber evidence="3">4.6.1.2</ecNumber>
    </recommendedName>
</protein>
<dbReference type="InterPro" id="IPR001828">
    <property type="entry name" value="ANF_lig-bd_rcpt"/>
</dbReference>